<name>A0ABQ2KM59_9MICO</name>
<reference evidence="3" key="1">
    <citation type="journal article" date="2019" name="Int. J. Syst. Evol. Microbiol.">
        <title>The Global Catalogue of Microorganisms (GCM) 10K type strain sequencing project: providing services to taxonomists for standard genome sequencing and annotation.</title>
        <authorList>
            <consortium name="The Broad Institute Genomics Platform"/>
            <consortium name="The Broad Institute Genome Sequencing Center for Infectious Disease"/>
            <person name="Wu L."/>
            <person name="Ma J."/>
        </authorList>
    </citation>
    <scope>NUCLEOTIDE SEQUENCE [LARGE SCALE GENOMIC DNA]</scope>
    <source>
        <strain evidence="3">CGMCC 1.6960</strain>
    </source>
</reference>
<dbReference type="EMBL" id="BMLM01000001">
    <property type="protein sequence ID" value="GGN84014.1"/>
    <property type="molecule type" value="Genomic_DNA"/>
</dbReference>
<organism evidence="2 3">
    <name type="scientific">Agrococcus terreus</name>
    <dbReference type="NCBI Taxonomy" id="574649"/>
    <lineage>
        <taxon>Bacteria</taxon>
        <taxon>Bacillati</taxon>
        <taxon>Actinomycetota</taxon>
        <taxon>Actinomycetes</taxon>
        <taxon>Micrococcales</taxon>
        <taxon>Microbacteriaceae</taxon>
        <taxon>Agrococcus</taxon>
    </lineage>
</organism>
<dbReference type="InterPro" id="IPR021449">
    <property type="entry name" value="DUF3099"/>
</dbReference>
<keyword evidence="3" id="KW-1185">Reference proteome</keyword>
<feature type="compositionally biased region" description="Basic and acidic residues" evidence="1">
    <location>
        <begin position="70"/>
        <end position="84"/>
    </location>
</feature>
<sequence>MLARVACLGIFFVVPGWWKLIPAAGAIFIPYFAVVVANQVTRQPVEVREIPNALPAAPTPQPETWTPPVDDARPGADERREGGP</sequence>
<evidence type="ECO:0000313" key="3">
    <source>
        <dbReference type="Proteomes" id="UP000626982"/>
    </source>
</evidence>
<dbReference type="Proteomes" id="UP000626982">
    <property type="component" value="Unassembled WGS sequence"/>
</dbReference>
<dbReference type="Pfam" id="PF11298">
    <property type="entry name" value="DUF3099"/>
    <property type="match status" value="1"/>
</dbReference>
<evidence type="ECO:0008006" key="4">
    <source>
        <dbReference type="Google" id="ProtNLM"/>
    </source>
</evidence>
<comment type="caution">
    <text evidence="2">The sequence shown here is derived from an EMBL/GenBank/DDBJ whole genome shotgun (WGS) entry which is preliminary data.</text>
</comment>
<proteinExistence type="predicted"/>
<evidence type="ECO:0000313" key="2">
    <source>
        <dbReference type="EMBL" id="GGN84014.1"/>
    </source>
</evidence>
<accession>A0ABQ2KM59</accession>
<protein>
    <recommendedName>
        <fullName evidence="4">DUF3099 domain-containing protein</fullName>
    </recommendedName>
</protein>
<feature type="region of interest" description="Disordered" evidence="1">
    <location>
        <begin position="52"/>
        <end position="84"/>
    </location>
</feature>
<evidence type="ECO:0000256" key="1">
    <source>
        <dbReference type="SAM" id="MobiDB-lite"/>
    </source>
</evidence>
<gene>
    <name evidence="2" type="ORF">GCM10010968_15430</name>
</gene>